<dbReference type="PhylomeDB" id="A0A0G4EG38"/>
<sequence length="321" mass="36154">MLRQTLACRSAREFTSLFSHHHIETTVFDKLSLAVSSALGAFNDPMRADLVACLGEVTGREALIAMHKQMSADSEGRRVLDDRPLIREEEIRLDRLRELPRGTLGREYVRFLDTFGYHPHERDPVKYVDDENLAYVMTRYRQLHDFAHVAFSLNTSVECEVALKAIEMTQTKLPMTVLSTFVGAFTAPVVRQEPIDSSTNAPQGETTAAGPSSRGQPSEPSQPSTSPASTTSSSSSEAASSPLEVPLRPAEGLKYQKREVFYPRRILLNELLPWAFDAARKVKRPLHLVYVEKWLDRPLDELRHECGITLPPPSLQRYTSY</sequence>
<dbReference type="HAMAP" id="MF_03111">
    <property type="entry name" value="Coq4"/>
    <property type="match status" value="1"/>
</dbReference>
<proteinExistence type="inferred from homology"/>
<keyword evidence="6" id="KW-0479">Metal-binding</keyword>
<feature type="region of interest" description="Disordered" evidence="7">
    <location>
        <begin position="193"/>
        <end position="245"/>
    </location>
</feature>
<keyword evidence="4 6" id="KW-0472">Membrane</keyword>
<evidence type="ECO:0000256" key="6">
    <source>
        <dbReference type="HAMAP-Rule" id="MF_03111"/>
    </source>
</evidence>
<comment type="subcellular location">
    <subcellularLocation>
        <location evidence="6">Mitochondrion inner membrane</location>
        <topology evidence="6">Peripheral membrane protein</topology>
        <orientation evidence="6">Matrix side</orientation>
    </subcellularLocation>
</comment>
<dbReference type="GO" id="GO:0008270">
    <property type="term" value="F:zinc ion binding"/>
    <property type="evidence" value="ECO:0007669"/>
    <property type="project" value="UniProtKB-UniRule"/>
</dbReference>
<dbReference type="Pfam" id="PF05019">
    <property type="entry name" value="Coq4"/>
    <property type="match status" value="2"/>
</dbReference>
<comment type="catalytic activity">
    <reaction evidence="6">
        <text>a 4-hydroxy-3-methoxy-5-(all-trans-polyprenyl)benzoate + H(+) = a 2-methoxy-6-(all-trans-polyprenyl)phenol + CO2</text>
        <dbReference type="Rhea" id="RHEA:81179"/>
        <dbReference type="Rhea" id="RHEA-COMP:9551"/>
        <dbReference type="Rhea" id="RHEA-COMP:10931"/>
        <dbReference type="ChEBI" id="CHEBI:15378"/>
        <dbReference type="ChEBI" id="CHEBI:16526"/>
        <dbReference type="ChEBI" id="CHEBI:62731"/>
        <dbReference type="ChEBI" id="CHEBI:84443"/>
        <dbReference type="EC" id="4.1.1.130"/>
    </reaction>
</comment>
<comment type="pathway">
    <text evidence="6">Cofactor biosynthesis; ubiquinone biosynthesis.</text>
</comment>
<feature type="binding site" evidence="6">
    <location>
        <position position="145"/>
    </location>
    <ligand>
        <name>Zn(2+)</name>
        <dbReference type="ChEBI" id="CHEBI:29105"/>
    </ligand>
</feature>
<evidence type="ECO:0000313" key="8">
    <source>
        <dbReference type="EMBL" id="CEL94406.1"/>
    </source>
</evidence>
<dbReference type="InterPro" id="IPR007715">
    <property type="entry name" value="Coq4"/>
</dbReference>
<evidence type="ECO:0000256" key="3">
    <source>
        <dbReference type="ARBA" id="ARBA00023128"/>
    </source>
</evidence>
<evidence type="ECO:0000256" key="5">
    <source>
        <dbReference type="ARBA" id="ARBA00023239"/>
    </source>
</evidence>
<dbReference type="UniPathway" id="UPA00232"/>
<dbReference type="OMA" id="QIHDIGH"/>
<dbReference type="Proteomes" id="UP000041254">
    <property type="component" value="Unassembled WGS sequence"/>
</dbReference>
<comment type="similarity">
    <text evidence="6">Belongs to the COQ4 family.</text>
</comment>
<dbReference type="STRING" id="1169540.A0A0G4EG38"/>
<dbReference type="PANTHER" id="PTHR12922">
    <property type="entry name" value="UBIQUINONE BIOSYNTHESIS PROTEIN"/>
    <property type="match status" value="1"/>
</dbReference>
<dbReference type="VEuPathDB" id="CryptoDB:Vbra_11554"/>
<dbReference type="PANTHER" id="PTHR12922:SF7">
    <property type="entry name" value="UBIQUINONE BIOSYNTHESIS PROTEIN COQ4 HOMOLOG, MITOCHONDRIAL"/>
    <property type="match status" value="1"/>
</dbReference>
<keyword evidence="2 6" id="KW-0999">Mitochondrion inner membrane</keyword>
<keyword evidence="1 6" id="KW-0831">Ubiquinone biosynthesis</keyword>
<gene>
    <name evidence="8" type="ORF">Vbra_11554</name>
</gene>
<name>A0A0G4EG38_VITBC</name>
<evidence type="ECO:0000256" key="4">
    <source>
        <dbReference type="ARBA" id="ARBA00023136"/>
    </source>
</evidence>
<dbReference type="InterPro" id="IPR027540">
    <property type="entry name" value="Coq4_euk"/>
</dbReference>
<evidence type="ECO:0000313" key="9">
    <source>
        <dbReference type="Proteomes" id="UP000041254"/>
    </source>
</evidence>
<keyword evidence="6" id="KW-0862">Zinc</keyword>
<comment type="cofactor">
    <cofactor evidence="6">
        <name>Zn(2+)</name>
        <dbReference type="ChEBI" id="CHEBI:29105"/>
    </cofactor>
</comment>
<keyword evidence="3 6" id="KW-0496">Mitochondrion</keyword>
<protein>
    <recommendedName>
        <fullName evidence="6">Ubiquinone biosynthesis protein COQ4 homolog, mitochondrial</fullName>
    </recommendedName>
    <alternativeName>
        <fullName evidence="6">4-hydroxy-3-methoxy-5-polyprenylbenzoate decarboxylase</fullName>
        <ecNumber evidence="6">4.1.1.130</ecNumber>
    </alternativeName>
    <alternativeName>
        <fullName evidence="6">Coenzyme Q biosynthesis protein 4 homolog</fullName>
    </alternativeName>
</protein>
<evidence type="ECO:0000256" key="1">
    <source>
        <dbReference type="ARBA" id="ARBA00022688"/>
    </source>
</evidence>
<keyword evidence="5 6" id="KW-0456">Lyase</keyword>
<feature type="compositionally biased region" description="Low complexity" evidence="7">
    <location>
        <begin position="216"/>
        <end position="242"/>
    </location>
</feature>
<dbReference type="GO" id="GO:0031314">
    <property type="term" value="C:extrinsic component of mitochondrial inner membrane"/>
    <property type="evidence" value="ECO:0007669"/>
    <property type="project" value="UniProtKB-UniRule"/>
</dbReference>
<dbReference type="GO" id="GO:0120539">
    <property type="term" value="F:4-hydroxy-3-methoxy-5-polyprenylbenzoate decarboxylase activity"/>
    <property type="evidence" value="ECO:0007669"/>
    <property type="project" value="UniProtKB-EC"/>
</dbReference>
<feature type="binding site" evidence="6">
    <location>
        <position position="148"/>
    </location>
    <ligand>
        <name>Zn(2+)</name>
        <dbReference type="ChEBI" id="CHEBI:29105"/>
    </ligand>
</feature>
<dbReference type="EMBL" id="CDMY01000218">
    <property type="protein sequence ID" value="CEL94406.1"/>
    <property type="molecule type" value="Genomic_DNA"/>
</dbReference>
<dbReference type="EC" id="4.1.1.130" evidence="6"/>
<dbReference type="InParanoid" id="A0A0G4EG38"/>
<feature type="binding site" evidence="6">
    <location>
        <position position="144"/>
    </location>
    <ligand>
        <name>Zn(2+)</name>
        <dbReference type="ChEBI" id="CHEBI:29105"/>
    </ligand>
</feature>
<dbReference type="OrthoDB" id="4249at2759"/>
<reference evidence="8 9" key="1">
    <citation type="submission" date="2014-11" db="EMBL/GenBank/DDBJ databases">
        <authorList>
            <person name="Zhu J."/>
            <person name="Qi W."/>
            <person name="Song R."/>
        </authorList>
    </citation>
    <scope>NUCLEOTIDE SEQUENCE [LARGE SCALE GENOMIC DNA]</scope>
</reference>
<feature type="compositionally biased region" description="Polar residues" evidence="7">
    <location>
        <begin position="195"/>
        <end position="215"/>
    </location>
</feature>
<feature type="binding site" evidence="6">
    <location>
        <position position="160"/>
    </location>
    <ligand>
        <name>Zn(2+)</name>
        <dbReference type="ChEBI" id="CHEBI:29105"/>
    </ligand>
</feature>
<comment type="function">
    <text evidence="6">Lyase that catalyzes the C1-decarboxylation of 4-hydroxy-3-methoxy-5-(all-trans-polyprenyl)benzoic acid into 2-methoxy-6-(all-trans-polyprenyl)phenol during ubiquinone biosynthesis.</text>
</comment>
<accession>A0A0G4EG38</accession>
<evidence type="ECO:0000256" key="2">
    <source>
        <dbReference type="ARBA" id="ARBA00022792"/>
    </source>
</evidence>
<keyword evidence="9" id="KW-1185">Reference proteome</keyword>
<organism evidence="8 9">
    <name type="scientific">Vitrella brassicaformis (strain CCMP3155)</name>
    <dbReference type="NCBI Taxonomy" id="1169540"/>
    <lineage>
        <taxon>Eukaryota</taxon>
        <taxon>Sar</taxon>
        <taxon>Alveolata</taxon>
        <taxon>Colpodellida</taxon>
        <taxon>Vitrellaceae</taxon>
        <taxon>Vitrella</taxon>
    </lineage>
</organism>
<evidence type="ECO:0000256" key="7">
    <source>
        <dbReference type="SAM" id="MobiDB-lite"/>
    </source>
</evidence>
<comment type="subunit">
    <text evidence="6">Component of a multi-subunit COQ enzyme complex.</text>
</comment>
<dbReference type="AlphaFoldDB" id="A0A0G4EG38"/>